<keyword evidence="3" id="KW-0597">Phosphoprotein</keyword>
<evidence type="ECO:0000256" key="7">
    <source>
        <dbReference type="SAM" id="MobiDB-lite"/>
    </source>
</evidence>
<dbReference type="GO" id="GO:0003676">
    <property type="term" value="F:nucleic acid binding"/>
    <property type="evidence" value="ECO:0007669"/>
    <property type="project" value="InterPro"/>
</dbReference>
<dbReference type="InterPro" id="IPR026960">
    <property type="entry name" value="RVT-Znf"/>
</dbReference>
<comment type="subcellular location">
    <subcellularLocation>
        <location evidence="1">Vacuole</location>
    </subcellularLocation>
</comment>
<dbReference type="FunFam" id="2.120.10.30:FF:000073">
    <property type="entry name" value="Protein STRICTOSIDINE SYNTHASE-LIKE 6"/>
    <property type="match status" value="1"/>
</dbReference>
<dbReference type="GO" id="GO:0009753">
    <property type="term" value="P:response to jasmonic acid"/>
    <property type="evidence" value="ECO:0007669"/>
    <property type="project" value="UniProtKB-ARBA"/>
</dbReference>
<evidence type="ECO:0000256" key="5">
    <source>
        <dbReference type="ARBA" id="ARBA00022729"/>
    </source>
</evidence>
<sequence length="879" mass="99281">MGRSKKRAFNEIKDRVWKRLQGWKEKLLSQAGREILIKAVIQAIPSYAMSCFRLPASLCEEISSMANRFWWGQRGGEGKFIGDVLKSGLRWRVGSGVGINVWNDKWLPCPTTYKLISPIRVLNEDATVDSLIDDNLMTWKVNLLKEIFLPRDVDVIKQIPLSLRNPCDKLIWSGTTNGKFSIKSAYHLLLSEANSSLGSSSTGGSLDKHLWSNIWSSQVQPKIRLFMWRACLDILPTRTKLFDKGILHSFSCQWCETEPETSSHVLWQCAFAQKVWNACPVPIPASCNENLSFRDFTVHCIDVFDATQIAILFTTAWEIWNARNRFNWDNKISTVDDIWRKAAGIASDFLAATLRVQVPENILEIPLASRWRPPVQDNYKLNVGTFVDKKSKSVGIGIVIRDAHCHVLAAMQKKVETCDSKSQMQAMAILTAVQFAFDMGFRRLEVDIPYKSLSPGCKQMMLPQPWLQRLRPQLTRRTESRNSTSMEESRKLNPASASRPKPSKVIVNKRKSSWPFTFLVTVLVPVVAATVLYQLDSFDPAPLPPEELTRHVITVPTRNDHMLRVSEFVGVGNLIGPEDLAYDTKSGVIYTGCADGWINRVTVNDSVSDSVVEKWINTGGRPLGIALGHNNELIVADPEKGLLNVTADGVVELLTDEADGQKFKTTDAVDVAHNGMIYFTDASYKYGLSKFIWDILEGKPHGRLMSYDPATKTTKVLVRNLYFANGVAVTPDQNYVIYCETPVRRCRKYHIQGKEEGRVENFIDYLPGMPDNIRYDGEGQYWIGLATGPSLQWDLALRYPFIRKVLLIMEKYIGRPHMEKNGGVMAVDMEGKPLAHYYDPGLALVSSGMKIGNHLYCGSVFYPYIIRLDLNQYPFRATT</sequence>
<protein>
    <recommendedName>
        <fullName evidence="12">Reverse transcriptase zinc-binding domain-containing protein</fullName>
    </recommendedName>
</protein>
<feature type="region of interest" description="Disordered" evidence="7">
    <location>
        <begin position="471"/>
        <end position="504"/>
    </location>
</feature>
<dbReference type="Pfam" id="PF20067">
    <property type="entry name" value="SSL_N"/>
    <property type="match status" value="1"/>
</dbReference>
<dbReference type="Pfam" id="PF03088">
    <property type="entry name" value="Str_synth"/>
    <property type="match status" value="1"/>
</dbReference>
<name>A0A2N9EHU2_FAGSY</name>
<dbReference type="InterPro" id="IPR018119">
    <property type="entry name" value="Strictosidine_synth_cons-reg"/>
</dbReference>
<evidence type="ECO:0000313" key="11">
    <source>
        <dbReference type="EMBL" id="SPC74333.1"/>
    </source>
</evidence>
<dbReference type="GO" id="GO:0012505">
    <property type="term" value="C:endomembrane system"/>
    <property type="evidence" value="ECO:0007669"/>
    <property type="project" value="TreeGrafter"/>
</dbReference>
<keyword evidence="6" id="KW-0325">Glycoprotein</keyword>
<evidence type="ECO:0000259" key="10">
    <source>
        <dbReference type="Pfam" id="PF13966"/>
    </source>
</evidence>
<keyword evidence="5" id="KW-0732">Signal</keyword>
<organism evidence="11">
    <name type="scientific">Fagus sylvatica</name>
    <name type="common">Beechnut</name>
    <dbReference type="NCBI Taxonomy" id="28930"/>
    <lineage>
        <taxon>Eukaryota</taxon>
        <taxon>Viridiplantae</taxon>
        <taxon>Streptophyta</taxon>
        <taxon>Embryophyta</taxon>
        <taxon>Tracheophyta</taxon>
        <taxon>Spermatophyta</taxon>
        <taxon>Magnoliopsida</taxon>
        <taxon>eudicotyledons</taxon>
        <taxon>Gunneridae</taxon>
        <taxon>Pentapetalae</taxon>
        <taxon>rosids</taxon>
        <taxon>fabids</taxon>
        <taxon>Fagales</taxon>
        <taxon>Fagaceae</taxon>
        <taxon>Fagus</taxon>
    </lineage>
</organism>
<dbReference type="GO" id="GO:0004523">
    <property type="term" value="F:RNA-DNA hybrid ribonuclease activity"/>
    <property type="evidence" value="ECO:0007669"/>
    <property type="project" value="InterPro"/>
</dbReference>
<accession>A0A2N9EHU2</accession>
<dbReference type="SUPFAM" id="SSF63829">
    <property type="entry name" value="Calcium-dependent phosphotriesterase"/>
    <property type="match status" value="1"/>
</dbReference>
<evidence type="ECO:0000256" key="1">
    <source>
        <dbReference type="ARBA" id="ARBA00004116"/>
    </source>
</evidence>
<proteinExistence type="inferred from homology"/>
<feature type="domain" description="Reverse transcriptase zinc-binding" evidence="10">
    <location>
        <begin position="180"/>
        <end position="276"/>
    </location>
</feature>
<evidence type="ECO:0000259" key="8">
    <source>
        <dbReference type="Pfam" id="PF03088"/>
    </source>
</evidence>
<evidence type="ECO:0000256" key="3">
    <source>
        <dbReference type="ARBA" id="ARBA00022553"/>
    </source>
</evidence>
<dbReference type="PANTHER" id="PTHR10426">
    <property type="entry name" value="STRICTOSIDINE SYNTHASE-RELATED"/>
    <property type="match status" value="1"/>
</dbReference>
<dbReference type="Pfam" id="PF13456">
    <property type="entry name" value="RVT_3"/>
    <property type="match status" value="1"/>
</dbReference>
<gene>
    <name evidence="11" type="ORF">FSB_LOCUS2215</name>
</gene>
<evidence type="ECO:0000256" key="6">
    <source>
        <dbReference type="ARBA" id="ARBA00023180"/>
    </source>
</evidence>
<dbReference type="PANTHER" id="PTHR10426:SF88">
    <property type="entry name" value="ADIPOCYTE PLASMA MEMBRANE-ASSOCIATED PROTEIN HEMOMUCIN-RELATED"/>
    <property type="match status" value="1"/>
</dbReference>
<keyword evidence="4" id="KW-0926">Vacuole</keyword>
<dbReference type="EMBL" id="OIVN01000104">
    <property type="protein sequence ID" value="SPC74333.1"/>
    <property type="molecule type" value="Genomic_DNA"/>
</dbReference>
<dbReference type="AlphaFoldDB" id="A0A2N9EHU2"/>
<reference evidence="11" key="1">
    <citation type="submission" date="2018-02" db="EMBL/GenBank/DDBJ databases">
        <authorList>
            <person name="Cohen D.B."/>
            <person name="Kent A.D."/>
        </authorList>
    </citation>
    <scope>NUCLEOTIDE SEQUENCE</scope>
</reference>
<dbReference type="Gene3D" id="2.120.10.30">
    <property type="entry name" value="TolB, C-terminal domain"/>
    <property type="match status" value="1"/>
</dbReference>
<evidence type="ECO:0000259" key="9">
    <source>
        <dbReference type="Pfam" id="PF13456"/>
    </source>
</evidence>
<evidence type="ECO:0008006" key="12">
    <source>
        <dbReference type="Google" id="ProtNLM"/>
    </source>
</evidence>
<evidence type="ECO:0000256" key="4">
    <source>
        <dbReference type="ARBA" id="ARBA00022554"/>
    </source>
</evidence>
<feature type="domain" description="Strictosidine synthase conserved region" evidence="8">
    <location>
        <begin position="667"/>
        <end position="753"/>
    </location>
</feature>
<dbReference type="InterPro" id="IPR011042">
    <property type="entry name" value="6-blade_b-propeller_TolB-like"/>
</dbReference>
<dbReference type="Pfam" id="PF13966">
    <property type="entry name" value="zf-RVT"/>
    <property type="match status" value="1"/>
</dbReference>
<dbReference type="InterPro" id="IPR002156">
    <property type="entry name" value="RNaseH_domain"/>
</dbReference>
<comment type="similarity">
    <text evidence="2">Belongs to the strictosidine synthase family.</text>
</comment>
<dbReference type="GO" id="GO:0005773">
    <property type="term" value="C:vacuole"/>
    <property type="evidence" value="ECO:0007669"/>
    <property type="project" value="UniProtKB-SubCell"/>
</dbReference>
<feature type="domain" description="RNase H type-1" evidence="9">
    <location>
        <begin position="384"/>
        <end position="451"/>
    </location>
</feature>
<evidence type="ECO:0000256" key="2">
    <source>
        <dbReference type="ARBA" id="ARBA00009191"/>
    </source>
</evidence>